<name>A0ABS7KY87_CLOSR</name>
<gene>
    <name evidence="2" type="ORF">K5V21_09945</name>
</gene>
<feature type="transmembrane region" description="Helical" evidence="1">
    <location>
        <begin position="7"/>
        <end position="29"/>
    </location>
</feature>
<keyword evidence="1" id="KW-0472">Membrane</keyword>
<protein>
    <recommendedName>
        <fullName evidence="4">DUF2975 domain-containing protein</fullName>
    </recommendedName>
</protein>
<feature type="transmembrane region" description="Helical" evidence="1">
    <location>
        <begin position="111"/>
        <end position="134"/>
    </location>
</feature>
<reference evidence="2 3" key="1">
    <citation type="journal article" date="2021" name="Cell Host Microbe">
        <title>in vivo commensal control of Clostridioides difficile virulence.</title>
        <authorList>
            <person name="Girinathan B.P."/>
            <person name="Dibenedetto N."/>
            <person name="Worley J.N."/>
            <person name="Peltier J."/>
            <person name="Arrieta-Ortiz M.L."/>
            <person name="Rupa Christinal Immanuel S."/>
            <person name="Lavin R."/>
            <person name="Delaney M.L."/>
            <person name="Cummins C."/>
            <person name="Hoffmann M."/>
            <person name="Luo Y."/>
            <person name="Gonzalez-Escalona N."/>
            <person name="Allard M."/>
            <person name="Onderdonk A.B."/>
            <person name="Gerber G.K."/>
            <person name="Sonenshein A.L."/>
            <person name="Baliga N."/>
            <person name="Dupuy B."/>
            <person name="Bry L."/>
        </authorList>
    </citation>
    <scope>NUCLEOTIDE SEQUENCE [LARGE SCALE GENOMIC DNA]</scope>
    <source>
        <strain evidence="2 3">DSM 599</strain>
    </source>
</reference>
<organism evidence="2 3">
    <name type="scientific">Clostridium sardiniense</name>
    <name type="common">Clostridium absonum</name>
    <dbReference type="NCBI Taxonomy" id="29369"/>
    <lineage>
        <taxon>Bacteria</taxon>
        <taxon>Bacillati</taxon>
        <taxon>Bacillota</taxon>
        <taxon>Clostridia</taxon>
        <taxon>Eubacteriales</taxon>
        <taxon>Clostridiaceae</taxon>
        <taxon>Clostridium</taxon>
    </lineage>
</organism>
<evidence type="ECO:0000313" key="3">
    <source>
        <dbReference type="Proteomes" id="UP001299068"/>
    </source>
</evidence>
<dbReference type="EMBL" id="JAIKTU010000007">
    <property type="protein sequence ID" value="MBY0755776.1"/>
    <property type="molecule type" value="Genomic_DNA"/>
</dbReference>
<feature type="transmembrane region" description="Helical" evidence="1">
    <location>
        <begin position="79"/>
        <end position="99"/>
    </location>
</feature>
<proteinExistence type="predicted"/>
<keyword evidence="1" id="KW-1133">Transmembrane helix</keyword>
<comment type="caution">
    <text evidence="2">The sequence shown here is derived from an EMBL/GenBank/DDBJ whole genome shotgun (WGS) entry which is preliminary data.</text>
</comment>
<evidence type="ECO:0000256" key="1">
    <source>
        <dbReference type="SAM" id="Phobius"/>
    </source>
</evidence>
<dbReference type="Proteomes" id="UP001299068">
    <property type="component" value="Unassembled WGS sequence"/>
</dbReference>
<dbReference type="RefSeq" id="WP_221861122.1">
    <property type="nucleotide sequence ID" value="NZ_JAIKTU010000007.1"/>
</dbReference>
<keyword evidence="1" id="KW-0812">Transmembrane</keyword>
<keyword evidence="3" id="KW-1185">Reference proteome</keyword>
<sequence length="158" mass="17794">MRYLKLTAIVLNLALLALGIMIIGGAINLFGNLNNMNNEGILFIFTRFIILTGLFIILIKIKMLVKNINDKIIFADKNIKILITISNILFIMAIATYFIKNDNTSLQILEFGGFAIKFETLLLASIGLIARIIGDVFNESIKIKYKSDELEEESKYTV</sequence>
<feature type="transmembrane region" description="Helical" evidence="1">
    <location>
        <begin position="41"/>
        <end position="59"/>
    </location>
</feature>
<accession>A0ABS7KY87</accession>
<evidence type="ECO:0000313" key="2">
    <source>
        <dbReference type="EMBL" id="MBY0755776.1"/>
    </source>
</evidence>
<evidence type="ECO:0008006" key="4">
    <source>
        <dbReference type="Google" id="ProtNLM"/>
    </source>
</evidence>